<evidence type="ECO:0000313" key="2">
    <source>
        <dbReference type="EMBL" id="SFQ54262.1"/>
    </source>
</evidence>
<protein>
    <submittedName>
        <fullName evidence="2">Amidohydrolase, PncC family</fullName>
    </submittedName>
</protein>
<dbReference type="GO" id="GO:0016787">
    <property type="term" value="F:hydrolase activity"/>
    <property type="evidence" value="ECO:0007669"/>
    <property type="project" value="UniProtKB-KW"/>
</dbReference>
<dbReference type="AlphaFoldDB" id="A0A1I5ZCU0"/>
<dbReference type="STRING" id="1465490.SAMN05444277_11938"/>
<name>A0A1I5ZCU0_9BACT</name>
<feature type="domain" description="CinA C-terminal" evidence="1">
    <location>
        <begin position="16"/>
        <end position="132"/>
    </location>
</feature>
<reference evidence="2 3" key="1">
    <citation type="submission" date="2016-10" db="EMBL/GenBank/DDBJ databases">
        <authorList>
            <person name="de Groot N.N."/>
        </authorList>
    </citation>
    <scope>NUCLEOTIDE SEQUENCE [LARGE SCALE GENOMIC DNA]</scope>
    <source>
        <strain evidence="2 3">DSM 28286</strain>
    </source>
</reference>
<organism evidence="2 3">
    <name type="scientific">Parafilimonas terrae</name>
    <dbReference type="NCBI Taxonomy" id="1465490"/>
    <lineage>
        <taxon>Bacteria</taxon>
        <taxon>Pseudomonadati</taxon>
        <taxon>Bacteroidota</taxon>
        <taxon>Chitinophagia</taxon>
        <taxon>Chitinophagales</taxon>
        <taxon>Chitinophagaceae</taxon>
        <taxon>Parafilimonas</taxon>
    </lineage>
</organism>
<keyword evidence="2" id="KW-0378">Hydrolase</keyword>
<proteinExistence type="predicted"/>
<dbReference type="NCBIfam" id="TIGR00199">
    <property type="entry name" value="PncC_domain"/>
    <property type="match status" value="1"/>
</dbReference>
<evidence type="ECO:0000259" key="1">
    <source>
        <dbReference type="Pfam" id="PF02464"/>
    </source>
</evidence>
<dbReference type="EMBL" id="FOXQ01000019">
    <property type="protein sequence ID" value="SFQ54262.1"/>
    <property type="molecule type" value="Genomic_DNA"/>
</dbReference>
<dbReference type="Proteomes" id="UP000199031">
    <property type="component" value="Unassembled WGS sequence"/>
</dbReference>
<dbReference type="InterPro" id="IPR036653">
    <property type="entry name" value="CinA-like_C"/>
</dbReference>
<dbReference type="Pfam" id="PF02464">
    <property type="entry name" value="CinA"/>
    <property type="match status" value="1"/>
</dbReference>
<gene>
    <name evidence="2" type="ORF">SAMN05444277_11938</name>
</gene>
<dbReference type="SUPFAM" id="SSF142433">
    <property type="entry name" value="CinA-like"/>
    <property type="match status" value="1"/>
</dbReference>
<sequence length="180" mass="20021">MAEQQSAFYKAFKKELLEPLKNYLLKNNETIAVAESVTSGLLQLAFGTIKDASCFYQGGITAYNLGQKCRHLLVEPVHAAACDCISQNVANEMAMHVCTLFRSNWGLSITGYAAPVEKTNEVFAYCSIAYNKSIVFAEKIVPQHTEPSEIQLEYAHKLLQHLGYCMHNIKNVKAPSIKNS</sequence>
<dbReference type="RefSeq" id="WP_090663087.1">
    <property type="nucleotide sequence ID" value="NZ_FOXQ01000019.1"/>
</dbReference>
<keyword evidence="3" id="KW-1185">Reference proteome</keyword>
<dbReference type="Gene3D" id="3.90.950.20">
    <property type="entry name" value="CinA-like"/>
    <property type="match status" value="1"/>
</dbReference>
<accession>A0A1I5ZCU0</accession>
<dbReference type="OrthoDB" id="1252536at2"/>
<evidence type="ECO:0000313" key="3">
    <source>
        <dbReference type="Proteomes" id="UP000199031"/>
    </source>
</evidence>
<dbReference type="InterPro" id="IPR008136">
    <property type="entry name" value="CinA_C"/>
</dbReference>